<comment type="caution">
    <text evidence="1">The sequence shown here is derived from an EMBL/GenBank/DDBJ whole genome shotgun (WGS) entry which is preliminary data.</text>
</comment>
<name>A0A1F4VBT2_UNCKA</name>
<proteinExistence type="predicted"/>
<gene>
    <name evidence="1" type="ORF">A2797_01665</name>
</gene>
<dbReference type="EMBL" id="MEVC01000020">
    <property type="protein sequence ID" value="OGC54577.1"/>
    <property type="molecule type" value="Genomic_DNA"/>
</dbReference>
<evidence type="ECO:0000313" key="1">
    <source>
        <dbReference type="EMBL" id="OGC54577.1"/>
    </source>
</evidence>
<reference evidence="1 2" key="1">
    <citation type="journal article" date="2016" name="Nat. Commun.">
        <title>Thousands of microbial genomes shed light on interconnected biogeochemical processes in an aquifer system.</title>
        <authorList>
            <person name="Anantharaman K."/>
            <person name="Brown C.T."/>
            <person name="Hug L.A."/>
            <person name="Sharon I."/>
            <person name="Castelle C.J."/>
            <person name="Probst A.J."/>
            <person name="Thomas B.C."/>
            <person name="Singh A."/>
            <person name="Wilkins M.J."/>
            <person name="Karaoz U."/>
            <person name="Brodie E.L."/>
            <person name="Williams K.H."/>
            <person name="Hubbard S.S."/>
            <person name="Banfield J.F."/>
        </authorList>
    </citation>
    <scope>NUCLEOTIDE SEQUENCE [LARGE SCALE GENOMIC DNA]</scope>
</reference>
<dbReference type="STRING" id="1802619.A2797_01665"/>
<accession>A0A1F4VBT2</accession>
<sequence length="172" mass="18126">MIGIFLVVIGLLTVNILFSLPSVTCCASPAERELRASPYGDGWSAPAAWKTVRYEFSASGPSIGDLSSSAGLERDLVSNEHPRELDVALRASLPPGARMAEVQSPGASAPELWGATIICGPASFFVMISYYDIGDPNAPPLLVTKPAQAARAQGFRYLTTTSVSSGRSAFCD</sequence>
<dbReference type="Proteomes" id="UP000179005">
    <property type="component" value="Unassembled WGS sequence"/>
</dbReference>
<organism evidence="1 2">
    <name type="scientific">candidate division WWE3 bacterium RIFCSPHIGHO2_01_FULL_48_15</name>
    <dbReference type="NCBI Taxonomy" id="1802619"/>
    <lineage>
        <taxon>Bacteria</taxon>
        <taxon>Katanobacteria</taxon>
    </lineage>
</organism>
<protein>
    <submittedName>
        <fullName evidence="1">Uncharacterized protein</fullName>
    </submittedName>
</protein>
<evidence type="ECO:0000313" key="2">
    <source>
        <dbReference type="Proteomes" id="UP000179005"/>
    </source>
</evidence>
<dbReference type="AlphaFoldDB" id="A0A1F4VBT2"/>